<dbReference type="OrthoDB" id="2310264at2"/>
<proteinExistence type="predicted"/>
<dbReference type="SUPFAM" id="SSF52402">
    <property type="entry name" value="Adenine nucleotide alpha hydrolases-like"/>
    <property type="match status" value="1"/>
</dbReference>
<protein>
    <recommendedName>
        <fullName evidence="3">UspA domain-containing protein</fullName>
    </recommendedName>
</protein>
<comment type="caution">
    <text evidence="1">The sequence shown here is derived from an EMBL/GenBank/DDBJ whole genome shotgun (WGS) entry which is preliminary data.</text>
</comment>
<sequence>MDLAEATRFDMVSVVVNAATENIDAFDYALQTAVHDNASLNIIVWIDDDNLSVFNALNPRYVRKQHNQADKFATDLSDVAKAMGAKNVKVSIKRGSNLARLTEEVYCTDFSFDVLVMGSDHHDHAQIRRAVNQANDELEVATVVL</sequence>
<evidence type="ECO:0008006" key="3">
    <source>
        <dbReference type="Google" id="ProtNLM"/>
    </source>
</evidence>
<evidence type="ECO:0000313" key="1">
    <source>
        <dbReference type="EMBL" id="KRL53644.1"/>
    </source>
</evidence>
<dbReference type="PATRIC" id="fig|1114972.6.peg.1021"/>
<dbReference type="EMBL" id="AZFF01000017">
    <property type="protein sequence ID" value="KRL53644.1"/>
    <property type="molecule type" value="Genomic_DNA"/>
</dbReference>
<dbReference type="Proteomes" id="UP000051999">
    <property type="component" value="Unassembled WGS sequence"/>
</dbReference>
<name>A0A0R1RA91_9LACO</name>
<dbReference type="RefSeq" id="WP_017260735.1">
    <property type="nucleotide sequence ID" value="NZ_AUAW01000019.1"/>
</dbReference>
<organism evidence="1 2">
    <name type="scientific">Furfurilactobacillus rossiae DSM 15814</name>
    <dbReference type="NCBI Taxonomy" id="1114972"/>
    <lineage>
        <taxon>Bacteria</taxon>
        <taxon>Bacillati</taxon>
        <taxon>Bacillota</taxon>
        <taxon>Bacilli</taxon>
        <taxon>Lactobacillales</taxon>
        <taxon>Lactobacillaceae</taxon>
        <taxon>Furfurilactobacillus</taxon>
    </lineage>
</organism>
<dbReference type="AlphaFoldDB" id="A0A0R1RA91"/>
<accession>A0A0R1RA91</accession>
<keyword evidence="2" id="KW-1185">Reference proteome</keyword>
<gene>
    <name evidence="1" type="ORF">FD35_GL001010</name>
</gene>
<dbReference type="Gene3D" id="3.40.50.620">
    <property type="entry name" value="HUPs"/>
    <property type="match status" value="1"/>
</dbReference>
<reference evidence="1 2" key="1">
    <citation type="journal article" date="2015" name="Genome Announc.">
        <title>Expanding the biotechnology potential of lactobacilli through comparative genomics of 213 strains and associated genera.</title>
        <authorList>
            <person name="Sun Z."/>
            <person name="Harris H.M."/>
            <person name="McCann A."/>
            <person name="Guo C."/>
            <person name="Argimon S."/>
            <person name="Zhang W."/>
            <person name="Yang X."/>
            <person name="Jeffery I.B."/>
            <person name="Cooney J.C."/>
            <person name="Kagawa T.F."/>
            <person name="Liu W."/>
            <person name="Song Y."/>
            <person name="Salvetti E."/>
            <person name="Wrobel A."/>
            <person name="Rasinkangas P."/>
            <person name="Parkhill J."/>
            <person name="Rea M.C."/>
            <person name="O'Sullivan O."/>
            <person name="Ritari J."/>
            <person name="Douillard F.P."/>
            <person name="Paul Ross R."/>
            <person name="Yang R."/>
            <person name="Briner A.E."/>
            <person name="Felis G.E."/>
            <person name="de Vos W.M."/>
            <person name="Barrangou R."/>
            <person name="Klaenhammer T.R."/>
            <person name="Caufield P.W."/>
            <person name="Cui Y."/>
            <person name="Zhang H."/>
            <person name="O'Toole P.W."/>
        </authorList>
    </citation>
    <scope>NUCLEOTIDE SEQUENCE [LARGE SCALE GENOMIC DNA]</scope>
    <source>
        <strain evidence="1 2">DSM 15814</strain>
    </source>
</reference>
<evidence type="ECO:0000313" key="2">
    <source>
        <dbReference type="Proteomes" id="UP000051999"/>
    </source>
</evidence>
<dbReference type="InterPro" id="IPR014729">
    <property type="entry name" value="Rossmann-like_a/b/a_fold"/>
</dbReference>